<dbReference type="OrthoDB" id="413582at2759"/>
<dbReference type="AlphaFoldDB" id="A0A9K3GPY7"/>
<feature type="domain" description="Protein kinase" evidence="1">
    <location>
        <begin position="1"/>
        <end position="121"/>
    </location>
</feature>
<gene>
    <name evidence="2" type="ORF">KIPB_013187</name>
</gene>
<protein>
    <recommendedName>
        <fullName evidence="1">Protein kinase domain-containing protein</fullName>
    </recommendedName>
</protein>
<dbReference type="InterPro" id="IPR011009">
    <property type="entry name" value="Kinase-like_dom_sf"/>
</dbReference>
<evidence type="ECO:0000313" key="2">
    <source>
        <dbReference type="EMBL" id="GIQ90405.1"/>
    </source>
</evidence>
<proteinExistence type="predicted"/>
<evidence type="ECO:0000313" key="3">
    <source>
        <dbReference type="Proteomes" id="UP000265618"/>
    </source>
</evidence>
<dbReference type="Proteomes" id="UP000265618">
    <property type="component" value="Unassembled WGS sequence"/>
</dbReference>
<name>A0A9K3GPY7_9EUKA</name>
<feature type="non-terminal residue" evidence="2">
    <location>
        <position position="1"/>
    </location>
</feature>
<dbReference type="GO" id="GO:0005524">
    <property type="term" value="F:ATP binding"/>
    <property type="evidence" value="ECO:0007669"/>
    <property type="project" value="InterPro"/>
</dbReference>
<dbReference type="InterPro" id="IPR000719">
    <property type="entry name" value="Prot_kinase_dom"/>
</dbReference>
<organism evidence="2 3">
    <name type="scientific">Kipferlia bialata</name>
    <dbReference type="NCBI Taxonomy" id="797122"/>
    <lineage>
        <taxon>Eukaryota</taxon>
        <taxon>Metamonada</taxon>
        <taxon>Carpediemonas-like organisms</taxon>
        <taxon>Kipferlia</taxon>
    </lineage>
</organism>
<accession>A0A9K3GPY7</accession>
<evidence type="ECO:0000259" key="1">
    <source>
        <dbReference type="PROSITE" id="PS50011"/>
    </source>
</evidence>
<dbReference type="Gene3D" id="1.10.510.10">
    <property type="entry name" value="Transferase(Phosphotransferase) domain 1"/>
    <property type="match status" value="1"/>
</dbReference>
<keyword evidence="3" id="KW-1185">Reference proteome</keyword>
<dbReference type="PROSITE" id="PS50011">
    <property type="entry name" value="PROTEIN_KINASE_DOM"/>
    <property type="match status" value="1"/>
</dbReference>
<comment type="caution">
    <text evidence="2">The sequence shown here is derived from an EMBL/GenBank/DDBJ whole genome shotgun (WGS) entry which is preliminary data.</text>
</comment>
<dbReference type="SUPFAM" id="SSF56112">
    <property type="entry name" value="Protein kinase-like (PK-like)"/>
    <property type="match status" value="1"/>
</dbReference>
<dbReference type="Pfam" id="PF00069">
    <property type="entry name" value="Pkinase"/>
    <property type="match status" value="1"/>
</dbReference>
<reference evidence="2 3" key="1">
    <citation type="journal article" date="2018" name="PLoS ONE">
        <title>The draft genome of Kipferlia bialata reveals reductive genome evolution in fornicate parasites.</title>
        <authorList>
            <person name="Tanifuji G."/>
            <person name="Takabayashi S."/>
            <person name="Kume K."/>
            <person name="Takagi M."/>
            <person name="Nakayama T."/>
            <person name="Kamikawa R."/>
            <person name="Inagaki Y."/>
            <person name="Hashimoto T."/>
        </authorList>
    </citation>
    <scope>NUCLEOTIDE SEQUENCE [LARGE SCALE GENOMIC DNA]</scope>
    <source>
        <strain evidence="2">NY0173</strain>
    </source>
</reference>
<dbReference type="GO" id="GO:0004672">
    <property type="term" value="F:protein kinase activity"/>
    <property type="evidence" value="ECO:0007669"/>
    <property type="project" value="InterPro"/>
</dbReference>
<dbReference type="EMBL" id="BDIP01006138">
    <property type="protein sequence ID" value="GIQ90405.1"/>
    <property type="molecule type" value="Genomic_DNA"/>
</dbReference>
<feature type="non-terminal residue" evidence="2">
    <location>
        <position position="121"/>
    </location>
</feature>
<sequence length="121" mass="13506">VTQTDSQEASTKYLRREVDHLNAHTTASFIVGSVETFVNSDCGTRYLGDMWQQCVTHRASIPFTGWVVMVMRYIEGVTLESLICTHTLRGNAIPETVSIMEQAIRALADLHSAGIVHRDIK</sequence>